<name>A0A7X0J7U2_9SPHI</name>
<dbReference type="Proteomes" id="UP000521017">
    <property type="component" value="Unassembled WGS sequence"/>
</dbReference>
<dbReference type="EMBL" id="JACHCC010000011">
    <property type="protein sequence ID" value="MBB6501907.1"/>
    <property type="molecule type" value="Genomic_DNA"/>
</dbReference>
<proteinExistence type="predicted"/>
<sequence>MKPQFSYSSNYGYPVIQGRCKSHSGIQIDYIPFVDEAELLSLFSNIPNLKPYIDLDQDLDYYLSISG</sequence>
<organism evidence="1 2">
    <name type="scientific">Pedobacter cryoconitis</name>
    <dbReference type="NCBI Taxonomy" id="188932"/>
    <lineage>
        <taxon>Bacteria</taxon>
        <taxon>Pseudomonadati</taxon>
        <taxon>Bacteroidota</taxon>
        <taxon>Sphingobacteriia</taxon>
        <taxon>Sphingobacteriales</taxon>
        <taxon>Sphingobacteriaceae</taxon>
        <taxon>Pedobacter</taxon>
    </lineage>
</organism>
<protein>
    <submittedName>
        <fullName evidence="1">Uncharacterized protein</fullName>
    </submittedName>
</protein>
<dbReference type="AlphaFoldDB" id="A0A7X0J7U2"/>
<evidence type="ECO:0000313" key="1">
    <source>
        <dbReference type="EMBL" id="MBB6501907.1"/>
    </source>
</evidence>
<accession>A0A7X0J7U2</accession>
<comment type="caution">
    <text evidence="1">The sequence shown here is derived from an EMBL/GenBank/DDBJ whole genome shotgun (WGS) entry which is preliminary data.</text>
</comment>
<evidence type="ECO:0000313" key="2">
    <source>
        <dbReference type="Proteomes" id="UP000521017"/>
    </source>
</evidence>
<gene>
    <name evidence="1" type="ORF">HDF25_004084</name>
</gene>
<dbReference type="RefSeq" id="WP_184628087.1">
    <property type="nucleotide sequence ID" value="NZ_JACHCC010000011.1"/>
</dbReference>
<reference evidence="1 2" key="1">
    <citation type="submission" date="2020-08" db="EMBL/GenBank/DDBJ databases">
        <title>Genomic Encyclopedia of Type Strains, Phase IV (KMG-V): Genome sequencing to study the core and pangenomes of soil and plant-associated prokaryotes.</title>
        <authorList>
            <person name="Whitman W."/>
        </authorList>
    </citation>
    <scope>NUCLEOTIDE SEQUENCE [LARGE SCALE GENOMIC DNA]</scope>
    <source>
        <strain evidence="1 2">M2T3</strain>
    </source>
</reference>